<feature type="signal peptide" evidence="1">
    <location>
        <begin position="1"/>
        <end position="29"/>
    </location>
</feature>
<accession>A0A8J7QFC1</accession>
<evidence type="ECO:0000313" key="4">
    <source>
        <dbReference type="Proteomes" id="UP000664417"/>
    </source>
</evidence>
<evidence type="ECO:0000313" key="3">
    <source>
        <dbReference type="EMBL" id="MBO1323044.1"/>
    </source>
</evidence>
<dbReference type="EMBL" id="JAFREP010000048">
    <property type="protein sequence ID" value="MBO1323044.1"/>
    <property type="molecule type" value="Genomic_DNA"/>
</dbReference>
<dbReference type="NCBIfam" id="NF041384">
    <property type="entry name" value="YHS_seleno_dom"/>
    <property type="match status" value="1"/>
</dbReference>
<dbReference type="RefSeq" id="WP_207863016.1">
    <property type="nucleotide sequence ID" value="NZ_JAFREP010000048.1"/>
</dbReference>
<evidence type="ECO:0000256" key="1">
    <source>
        <dbReference type="SAM" id="SignalP"/>
    </source>
</evidence>
<sequence length="155" mass="17287">MNLLSSKNAAAKTFFSTLAVLFFSGALLAVEPVNQTFFGVAIKGYDPVAYFTESKPVKGSKEHKLEWNGATWYFAGAENKSAFEKEPEKYAPQYGGYCAYAVSQNATAGIDPDAWKILDGKLYLNYNAKIQKKWEKDIPGYIKLADEHWPGLLKK</sequence>
<evidence type="ECO:0000259" key="2">
    <source>
        <dbReference type="Pfam" id="PF04945"/>
    </source>
</evidence>
<dbReference type="Proteomes" id="UP000664417">
    <property type="component" value="Unassembled WGS sequence"/>
</dbReference>
<feature type="domain" description="YHS" evidence="2">
    <location>
        <begin position="48"/>
        <end position="94"/>
    </location>
</feature>
<keyword evidence="4" id="KW-1185">Reference proteome</keyword>
<gene>
    <name evidence="3" type="ORF">J3U88_31555</name>
</gene>
<reference evidence="3" key="1">
    <citation type="submission" date="2021-03" db="EMBL/GenBank/DDBJ databases">
        <authorList>
            <person name="Wang G."/>
        </authorList>
    </citation>
    <scope>NUCLEOTIDE SEQUENCE</scope>
    <source>
        <strain evidence="3">KCTC 12899</strain>
    </source>
</reference>
<feature type="chain" id="PRO_5035167220" evidence="1">
    <location>
        <begin position="30"/>
        <end position="155"/>
    </location>
</feature>
<protein>
    <submittedName>
        <fullName evidence="3">YHS domain-containing protein</fullName>
    </submittedName>
</protein>
<comment type="caution">
    <text evidence="3">The sequence shown here is derived from an EMBL/GenBank/DDBJ whole genome shotgun (WGS) entry which is preliminary data.</text>
</comment>
<dbReference type="InterPro" id="IPR007029">
    <property type="entry name" value="YHS_dom"/>
</dbReference>
<organism evidence="3 4">
    <name type="scientific">Acanthopleuribacter pedis</name>
    <dbReference type="NCBI Taxonomy" id="442870"/>
    <lineage>
        <taxon>Bacteria</taxon>
        <taxon>Pseudomonadati</taxon>
        <taxon>Acidobacteriota</taxon>
        <taxon>Holophagae</taxon>
        <taxon>Acanthopleuribacterales</taxon>
        <taxon>Acanthopleuribacteraceae</taxon>
        <taxon>Acanthopleuribacter</taxon>
    </lineage>
</organism>
<dbReference type="AlphaFoldDB" id="A0A8J7QFC1"/>
<proteinExistence type="predicted"/>
<dbReference type="Pfam" id="PF04945">
    <property type="entry name" value="YHS"/>
    <property type="match status" value="1"/>
</dbReference>
<name>A0A8J7QFC1_9BACT</name>
<keyword evidence="1" id="KW-0732">Signal</keyword>